<comment type="caution">
    <text evidence="1">The sequence shown here is derived from an EMBL/GenBank/DDBJ whole genome shotgun (WGS) entry which is preliminary data.</text>
</comment>
<gene>
    <name evidence="1" type="ORF">LOSG293_030900</name>
</gene>
<dbReference type="Proteomes" id="UP000028700">
    <property type="component" value="Unassembled WGS sequence"/>
</dbReference>
<dbReference type="AlphaFoldDB" id="A0A081BGT3"/>
<dbReference type="Gene3D" id="1.25.40.10">
    <property type="entry name" value="Tetratricopeptide repeat domain"/>
    <property type="match status" value="1"/>
</dbReference>
<protein>
    <submittedName>
        <fullName evidence="1">BS_ysoA related protein with TPR repeats</fullName>
    </submittedName>
</protein>
<dbReference type="STRING" id="1291743.LOSG293_030900"/>
<name>A0A081BGT3_9LACO</name>
<evidence type="ECO:0000313" key="1">
    <source>
        <dbReference type="EMBL" id="GAK47251.1"/>
    </source>
</evidence>
<reference evidence="1" key="1">
    <citation type="journal article" date="2014" name="Genome Announc.">
        <title>Draft Genome Sequence of Lactobacillus oryzae Strain SG293T.</title>
        <authorList>
            <person name="Tanizawa Y."/>
            <person name="Fujisawa T."/>
            <person name="Mochizuki T."/>
            <person name="Kaminuma E."/>
            <person name="Nakamura Y."/>
            <person name="Tohno M."/>
        </authorList>
    </citation>
    <scope>NUCLEOTIDE SEQUENCE [LARGE SCALE GENOMIC DNA]</scope>
    <source>
        <strain evidence="1">SG293</strain>
    </source>
</reference>
<dbReference type="InterPro" id="IPR011990">
    <property type="entry name" value="TPR-like_helical_dom_sf"/>
</dbReference>
<evidence type="ECO:0000313" key="2">
    <source>
        <dbReference type="Proteomes" id="UP000028700"/>
    </source>
</evidence>
<accession>A0A081BGT3</accession>
<dbReference type="RefSeq" id="WP_034526290.1">
    <property type="nucleotide sequence ID" value="NZ_BBJM01000003.1"/>
</dbReference>
<organism evidence="1 2">
    <name type="scientific">Secundilactobacillus oryzae JCM 18671</name>
    <dbReference type="NCBI Taxonomy" id="1291743"/>
    <lineage>
        <taxon>Bacteria</taxon>
        <taxon>Bacillati</taxon>
        <taxon>Bacillota</taxon>
        <taxon>Bacilli</taxon>
        <taxon>Lactobacillales</taxon>
        <taxon>Lactobacillaceae</taxon>
        <taxon>Secundilactobacillus</taxon>
    </lineage>
</organism>
<dbReference type="OrthoDB" id="1655898at2"/>
<dbReference type="eggNOG" id="COG0457">
    <property type="taxonomic scope" value="Bacteria"/>
</dbReference>
<keyword evidence="2" id="KW-1185">Reference proteome</keyword>
<sequence length="310" mass="36184">MEDELLINARKAIAEEKFQAAVALFEQLYATNPTSGMNHELSNAYYLNQQYEEAERIILEKLDVYLNDETNFAFLTAVFLKSESFILLRELLGSTKLSVDVKQRALDKLQQAEVKSQTELVEFQHQVLNEFYHMADQPVITQINRFQLARKLPLSDWLKGTQFLLLDPFIHPIVRASLLESIEKMKLTNQFQFYWLDETSHEIKGSELQPLSKMQSFKAMMQALDESIAKKDPILGAQLQEELRLQAMYLYPYTNKVINDPQLWVNHLVHVYDADESLPVDNLKLANIRNWQEKLQEYTKSMIDSFKNVE</sequence>
<dbReference type="EMBL" id="BBJM01000003">
    <property type="protein sequence ID" value="GAK47251.1"/>
    <property type="molecule type" value="Genomic_DNA"/>
</dbReference>
<proteinExistence type="predicted"/>